<dbReference type="EMBL" id="JBANRG010000003">
    <property type="protein sequence ID" value="KAK7468281.1"/>
    <property type="molecule type" value="Genomic_DNA"/>
</dbReference>
<evidence type="ECO:0000313" key="2">
    <source>
        <dbReference type="Proteomes" id="UP001498398"/>
    </source>
</evidence>
<comment type="caution">
    <text evidence="1">The sequence shown here is derived from an EMBL/GenBank/DDBJ whole genome shotgun (WGS) entry which is preliminary data.</text>
</comment>
<accession>A0ABR1JY24</accession>
<name>A0ABR1JY24_9AGAR</name>
<keyword evidence="2" id="KW-1185">Reference proteome</keyword>
<dbReference type="Proteomes" id="UP001498398">
    <property type="component" value="Unassembled WGS sequence"/>
</dbReference>
<organism evidence="1 2">
    <name type="scientific">Marasmiellus scandens</name>
    <dbReference type="NCBI Taxonomy" id="2682957"/>
    <lineage>
        <taxon>Eukaryota</taxon>
        <taxon>Fungi</taxon>
        <taxon>Dikarya</taxon>
        <taxon>Basidiomycota</taxon>
        <taxon>Agaricomycotina</taxon>
        <taxon>Agaricomycetes</taxon>
        <taxon>Agaricomycetidae</taxon>
        <taxon>Agaricales</taxon>
        <taxon>Marasmiineae</taxon>
        <taxon>Omphalotaceae</taxon>
        <taxon>Marasmiellus</taxon>
    </lineage>
</organism>
<protein>
    <recommendedName>
        <fullName evidence="3">N-acetyltransferase domain-containing protein</fullName>
    </recommendedName>
</protein>
<evidence type="ECO:0008006" key="3">
    <source>
        <dbReference type="Google" id="ProtNLM"/>
    </source>
</evidence>
<sequence>MRRTARPPTTRYTVKNMNPLPKGSFSIRIREREHTIGATIELGQRFIIPADADIVFYPGEPQDDCDDKGIKIGHISASIILSDLICNTGYSQEFQIICDEHSHDLAKMAAELFDDLGSHRDRNWEEADQGDTLFILEVYLESKWRGYGLGLLSVRGLIDALPSFEMDSVIIDPIPMTRCNTEPGCFPTTRSWDRAISSLKRHWGLLGFQEASKKRDVHYLELWTGYVKPSIKEIVPHLFQF</sequence>
<reference evidence="1 2" key="1">
    <citation type="submission" date="2024-01" db="EMBL/GenBank/DDBJ databases">
        <title>A draft genome for the cacao thread blight pathogen Marasmiellus scandens.</title>
        <authorList>
            <person name="Baruah I.K."/>
            <person name="Leung J."/>
            <person name="Bukari Y."/>
            <person name="Amoako-Attah I."/>
            <person name="Meinhardt L.W."/>
            <person name="Bailey B.A."/>
            <person name="Cohen S.P."/>
        </authorList>
    </citation>
    <scope>NUCLEOTIDE SEQUENCE [LARGE SCALE GENOMIC DNA]</scope>
    <source>
        <strain evidence="1 2">GH-19</strain>
    </source>
</reference>
<evidence type="ECO:0000313" key="1">
    <source>
        <dbReference type="EMBL" id="KAK7468281.1"/>
    </source>
</evidence>
<proteinExistence type="predicted"/>
<gene>
    <name evidence="1" type="ORF">VKT23_002791</name>
</gene>